<name>A0ACA9N215_9GLOM</name>
<sequence length="43" mass="4846">KLANPKTIEYQVVRTSLLPGILKTVRENKKHALPIKAFEVSDV</sequence>
<gene>
    <name evidence="1" type="ORF">SCALOS_LOCUS7593</name>
</gene>
<feature type="non-terminal residue" evidence="1">
    <location>
        <position position="43"/>
    </location>
</feature>
<feature type="non-terminal residue" evidence="1">
    <location>
        <position position="1"/>
    </location>
</feature>
<reference evidence="1" key="1">
    <citation type="submission" date="2021-06" db="EMBL/GenBank/DDBJ databases">
        <authorList>
            <person name="Kallberg Y."/>
            <person name="Tangrot J."/>
            <person name="Rosling A."/>
        </authorList>
    </citation>
    <scope>NUCLEOTIDE SEQUENCE</scope>
    <source>
        <strain evidence="1">AU212A</strain>
    </source>
</reference>
<keyword evidence="2" id="KW-1185">Reference proteome</keyword>
<dbReference type="EMBL" id="CAJVPM010017299">
    <property type="protein sequence ID" value="CAG8619215.1"/>
    <property type="molecule type" value="Genomic_DNA"/>
</dbReference>
<accession>A0ACA9N215</accession>
<proteinExistence type="predicted"/>
<dbReference type="Proteomes" id="UP000789860">
    <property type="component" value="Unassembled WGS sequence"/>
</dbReference>
<organism evidence="1 2">
    <name type="scientific">Scutellospora calospora</name>
    <dbReference type="NCBI Taxonomy" id="85575"/>
    <lineage>
        <taxon>Eukaryota</taxon>
        <taxon>Fungi</taxon>
        <taxon>Fungi incertae sedis</taxon>
        <taxon>Mucoromycota</taxon>
        <taxon>Glomeromycotina</taxon>
        <taxon>Glomeromycetes</taxon>
        <taxon>Diversisporales</taxon>
        <taxon>Gigasporaceae</taxon>
        <taxon>Scutellospora</taxon>
    </lineage>
</organism>
<comment type="caution">
    <text evidence="1">The sequence shown here is derived from an EMBL/GenBank/DDBJ whole genome shotgun (WGS) entry which is preliminary data.</text>
</comment>
<evidence type="ECO:0000313" key="2">
    <source>
        <dbReference type="Proteomes" id="UP000789860"/>
    </source>
</evidence>
<evidence type="ECO:0000313" key="1">
    <source>
        <dbReference type="EMBL" id="CAG8619215.1"/>
    </source>
</evidence>
<protein>
    <submittedName>
        <fullName evidence="1">311_t:CDS:1</fullName>
    </submittedName>
</protein>